<dbReference type="EMBL" id="FNTJ01000002">
    <property type="protein sequence ID" value="SED05592.1"/>
    <property type="molecule type" value="Genomic_DNA"/>
</dbReference>
<sequence>MTIETFTWVPKIEPVGSVEFRLKSARFGDGYQQVVQDGINNKTQSWPLTFVGDDKKIKPIINFIDAHQGARPFYWTPPLGEQGLYRCKTYQPSPLGAGIYSLSATFEQAFHP</sequence>
<proteinExistence type="predicted"/>
<dbReference type="Pfam" id="PF05939">
    <property type="entry name" value="Phage_min_tail"/>
    <property type="match status" value="1"/>
</dbReference>
<dbReference type="InterPro" id="IPR010265">
    <property type="entry name" value="Phage_lambda_TipM"/>
</dbReference>
<dbReference type="AlphaFoldDB" id="A0A1H4XIS3"/>
<dbReference type="RefSeq" id="WP_047302098.1">
    <property type="nucleotide sequence ID" value="NZ_FNTJ01000002.1"/>
</dbReference>
<dbReference type="Proteomes" id="UP000198982">
    <property type="component" value="Unassembled WGS sequence"/>
</dbReference>
<protein>
    <submittedName>
        <fullName evidence="1">Phage-related protein</fullName>
    </submittedName>
</protein>
<evidence type="ECO:0000313" key="2">
    <source>
        <dbReference type="Proteomes" id="UP000198982"/>
    </source>
</evidence>
<organism evidence="1 2">
    <name type="scientific">Pseudomonas saponiphila</name>
    <dbReference type="NCBI Taxonomy" id="556534"/>
    <lineage>
        <taxon>Bacteria</taxon>
        <taxon>Pseudomonadati</taxon>
        <taxon>Pseudomonadota</taxon>
        <taxon>Gammaproteobacteria</taxon>
        <taxon>Pseudomonadales</taxon>
        <taxon>Pseudomonadaceae</taxon>
        <taxon>Pseudomonas</taxon>
    </lineage>
</organism>
<reference evidence="2" key="1">
    <citation type="submission" date="2016-10" db="EMBL/GenBank/DDBJ databases">
        <authorList>
            <person name="Varghese N."/>
            <person name="Submissions S."/>
        </authorList>
    </citation>
    <scope>NUCLEOTIDE SEQUENCE [LARGE SCALE GENOMIC DNA]</scope>
    <source>
        <strain evidence="2">DSM 9751</strain>
    </source>
</reference>
<name>A0A1H4XIS3_9PSED</name>
<evidence type="ECO:0000313" key="1">
    <source>
        <dbReference type="EMBL" id="SED05592.1"/>
    </source>
</evidence>
<keyword evidence="2" id="KW-1185">Reference proteome</keyword>
<gene>
    <name evidence="1" type="ORF">SAMN05216178_6025</name>
</gene>
<accession>A0A1H4XIS3</accession>